<feature type="binding site" evidence="7">
    <location>
        <position position="107"/>
    </location>
    <ligand>
        <name>S-adenosyl-L-methionine</name>
        <dbReference type="ChEBI" id="CHEBI:59789"/>
    </ligand>
</feature>
<feature type="binding site" evidence="7">
    <location>
        <position position="52"/>
    </location>
    <ligand>
        <name>S-adenosyl-L-methionine</name>
        <dbReference type="ChEBI" id="CHEBI:59789"/>
    </ligand>
</feature>
<keyword evidence="6 7" id="KW-0949">S-adenosyl-L-methionine</keyword>
<evidence type="ECO:0000256" key="6">
    <source>
        <dbReference type="ARBA" id="ARBA00022691"/>
    </source>
</evidence>
<evidence type="ECO:0000256" key="2">
    <source>
        <dbReference type="ARBA" id="ARBA00022490"/>
    </source>
</evidence>
<organism evidence="8 9">
    <name type="scientific">Mycoplasmopsis citelli</name>
    <dbReference type="NCBI Taxonomy" id="171281"/>
    <lineage>
        <taxon>Bacteria</taxon>
        <taxon>Bacillati</taxon>
        <taxon>Mycoplasmatota</taxon>
        <taxon>Mycoplasmoidales</taxon>
        <taxon>Metamycoplasmataceae</taxon>
        <taxon>Mycoplasmopsis</taxon>
    </lineage>
</organism>
<dbReference type="GO" id="GO:0071424">
    <property type="term" value="F:rRNA (cytosine-N4-)-methyltransferase activity"/>
    <property type="evidence" value="ECO:0007669"/>
    <property type="project" value="UniProtKB-UniRule"/>
</dbReference>
<evidence type="ECO:0000256" key="5">
    <source>
        <dbReference type="ARBA" id="ARBA00022679"/>
    </source>
</evidence>
<dbReference type="PANTHER" id="PTHR11265:SF0">
    <property type="entry name" value="12S RRNA N4-METHYLCYTIDINE METHYLTRANSFERASE"/>
    <property type="match status" value="1"/>
</dbReference>
<evidence type="ECO:0000256" key="3">
    <source>
        <dbReference type="ARBA" id="ARBA00022552"/>
    </source>
</evidence>
<comment type="subcellular location">
    <subcellularLocation>
        <location evidence="7">Cytoplasm</location>
    </subcellularLocation>
</comment>
<evidence type="ECO:0000313" key="8">
    <source>
        <dbReference type="EMBL" id="VEU74394.1"/>
    </source>
</evidence>
<feature type="binding site" evidence="7">
    <location>
        <position position="100"/>
    </location>
    <ligand>
        <name>S-adenosyl-L-methionine</name>
        <dbReference type="ChEBI" id="CHEBI:59789"/>
    </ligand>
</feature>
<sequence length="299" mass="33797">MNKLHYSVLLSETISHLKIKPNGIYVDLTLGMGGHSEAILQKLSNGKLYAFDKDDFAIEYSKNRLIKTSSNFELIKSDFQNIKSELTKRGVTAVDGIIADLGISSPQVDNSERGFSYNKNAKLDMRMDTSQELNAWEVVNNYSEESLAKILWEYADVKLSSRVAKAIVENRPINTTLELVEVIKNAYPAKLLKQKNPAKPIFQAIRIEVNNELESLKTMLSDATSLLKNNSVLAIITFHSIEDKIVKNFFKSLIEDKIPAKMPIFVPKAFEAKQIKPSSKELLENKRSKSAKLRVLYKK</sequence>
<dbReference type="HAMAP" id="MF_01007">
    <property type="entry name" value="16SrRNA_methyltr_H"/>
    <property type="match status" value="1"/>
</dbReference>
<keyword evidence="3 7" id="KW-0698">rRNA processing</keyword>
<dbReference type="RefSeq" id="WP_129725230.1">
    <property type="nucleotide sequence ID" value="NZ_LR215036.1"/>
</dbReference>
<proteinExistence type="inferred from homology"/>
<dbReference type="EC" id="2.1.1.199" evidence="7"/>
<dbReference type="OrthoDB" id="9806637at2"/>
<dbReference type="InterPro" id="IPR023397">
    <property type="entry name" value="SAM-dep_MeTrfase_MraW_recog"/>
</dbReference>
<dbReference type="Gene3D" id="3.40.50.150">
    <property type="entry name" value="Vaccinia Virus protein VP39"/>
    <property type="match status" value="1"/>
</dbReference>
<evidence type="ECO:0000256" key="7">
    <source>
        <dbReference type="HAMAP-Rule" id="MF_01007"/>
    </source>
</evidence>
<accession>A0A449B1I2</accession>
<comment type="function">
    <text evidence="7">Specifically methylates the N4 position of cytidine in position 1402 (C1402) of 16S rRNA.</text>
</comment>
<dbReference type="SUPFAM" id="SSF53335">
    <property type="entry name" value="S-adenosyl-L-methionine-dependent methyltransferases"/>
    <property type="match status" value="1"/>
</dbReference>
<dbReference type="Proteomes" id="UP000290985">
    <property type="component" value="Chromosome"/>
</dbReference>
<evidence type="ECO:0000313" key="9">
    <source>
        <dbReference type="Proteomes" id="UP000290985"/>
    </source>
</evidence>
<reference evidence="8 9" key="1">
    <citation type="submission" date="2019-01" db="EMBL/GenBank/DDBJ databases">
        <authorList>
            <consortium name="Pathogen Informatics"/>
        </authorList>
    </citation>
    <scope>NUCLEOTIDE SEQUENCE [LARGE SCALE GENOMIC DNA]</scope>
    <source>
        <strain evidence="8 9">NCTC10181</strain>
    </source>
</reference>
<dbReference type="PANTHER" id="PTHR11265">
    <property type="entry name" value="S-ADENOSYL-METHYLTRANSFERASE MRAW"/>
    <property type="match status" value="1"/>
</dbReference>
<feature type="binding site" evidence="7">
    <location>
        <position position="79"/>
    </location>
    <ligand>
        <name>S-adenosyl-L-methionine</name>
        <dbReference type="ChEBI" id="CHEBI:59789"/>
    </ligand>
</feature>
<name>A0A449B1I2_9BACT</name>
<keyword evidence="2 7" id="KW-0963">Cytoplasm</keyword>
<dbReference type="Pfam" id="PF01795">
    <property type="entry name" value="Methyltransf_5"/>
    <property type="match status" value="1"/>
</dbReference>
<comment type="similarity">
    <text evidence="1 7">Belongs to the methyltransferase superfamily. RsmH family.</text>
</comment>
<dbReference type="GO" id="GO:0005737">
    <property type="term" value="C:cytoplasm"/>
    <property type="evidence" value="ECO:0007669"/>
    <property type="project" value="UniProtKB-SubCell"/>
</dbReference>
<dbReference type="InterPro" id="IPR029063">
    <property type="entry name" value="SAM-dependent_MTases_sf"/>
</dbReference>
<keyword evidence="5 7" id="KW-0808">Transferase</keyword>
<dbReference type="EMBL" id="LR215036">
    <property type="protein sequence ID" value="VEU74394.1"/>
    <property type="molecule type" value="Genomic_DNA"/>
</dbReference>
<evidence type="ECO:0000256" key="1">
    <source>
        <dbReference type="ARBA" id="ARBA00010396"/>
    </source>
</evidence>
<dbReference type="InterPro" id="IPR002903">
    <property type="entry name" value="RsmH"/>
</dbReference>
<dbReference type="Gene3D" id="1.10.150.170">
    <property type="entry name" value="Putative methyltransferase TM0872, insert domain"/>
    <property type="match status" value="1"/>
</dbReference>
<dbReference type="PIRSF" id="PIRSF004486">
    <property type="entry name" value="MraW"/>
    <property type="match status" value="1"/>
</dbReference>
<dbReference type="SUPFAM" id="SSF81799">
    <property type="entry name" value="Putative methyltransferase TM0872, insert domain"/>
    <property type="match status" value="1"/>
</dbReference>
<keyword evidence="9" id="KW-1185">Reference proteome</keyword>
<dbReference type="AlphaFoldDB" id="A0A449B1I2"/>
<dbReference type="GO" id="GO:0070475">
    <property type="term" value="P:rRNA base methylation"/>
    <property type="evidence" value="ECO:0007669"/>
    <property type="project" value="UniProtKB-UniRule"/>
</dbReference>
<feature type="binding site" evidence="7">
    <location>
        <begin position="33"/>
        <end position="35"/>
    </location>
    <ligand>
        <name>S-adenosyl-L-methionine</name>
        <dbReference type="ChEBI" id="CHEBI:59789"/>
    </ligand>
</feature>
<gene>
    <name evidence="8" type="primary">MCYN0389</name>
    <name evidence="7" type="synonym">rsmH</name>
    <name evidence="8" type="ORF">NCTC10181_00231</name>
</gene>
<protein>
    <recommendedName>
        <fullName evidence="7">Ribosomal RNA small subunit methyltransferase H</fullName>
        <ecNumber evidence="7">2.1.1.199</ecNumber>
    </recommendedName>
    <alternativeName>
        <fullName evidence="7">16S rRNA m(4)C1402 methyltransferase</fullName>
    </alternativeName>
    <alternativeName>
        <fullName evidence="7">rRNA (cytosine-N(4)-)-methyltransferase RsmH</fullName>
    </alternativeName>
</protein>
<dbReference type="KEGG" id="mcit:NCTC10181_00231"/>
<evidence type="ECO:0000256" key="4">
    <source>
        <dbReference type="ARBA" id="ARBA00022603"/>
    </source>
</evidence>
<dbReference type="NCBIfam" id="TIGR00006">
    <property type="entry name" value="16S rRNA (cytosine(1402)-N(4))-methyltransferase RsmH"/>
    <property type="match status" value="1"/>
</dbReference>
<comment type="catalytic activity">
    <reaction evidence="7">
        <text>cytidine(1402) in 16S rRNA + S-adenosyl-L-methionine = N(4)-methylcytidine(1402) in 16S rRNA + S-adenosyl-L-homocysteine + H(+)</text>
        <dbReference type="Rhea" id="RHEA:42928"/>
        <dbReference type="Rhea" id="RHEA-COMP:10286"/>
        <dbReference type="Rhea" id="RHEA-COMP:10287"/>
        <dbReference type="ChEBI" id="CHEBI:15378"/>
        <dbReference type="ChEBI" id="CHEBI:57856"/>
        <dbReference type="ChEBI" id="CHEBI:59789"/>
        <dbReference type="ChEBI" id="CHEBI:74506"/>
        <dbReference type="ChEBI" id="CHEBI:82748"/>
        <dbReference type="EC" id="2.1.1.199"/>
    </reaction>
</comment>
<keyword evidence="4 7" id="KW-0489">Methyltransferase</keyword>